<sequence length="156" mass="18875">MGFLQYLINLNDEKDFLNEMETYRSLKADIEDGIEAIKNGYDICNKGKKTEEKCFYYEYIDGEGKRLYRTIDDWKLAWTKTIYDNQLDIINFLNRIKSEWLEYVDETGDTDISWNQMLELFNHDDLVREINPESTYLHEEYPEVFFHNFSDKPILY</sequence>
<dbReference type="EMBL" id="QSAJ01000063">
    <property type="protein sequence ID" value="RGW47723.1"/>
    <property type="molecule type" value="Genomic_DNA"/>
</dbReference>
<dbReference type="AlphaFoldDB" id="A0A395XH29"/>
<reference evidence="1 2" key="1">
    <citation type="submission" date="2018-08" db="EMBL/GenBank/DDBJ databases">
        <title>A genome reference for cultivated species of the human gut microbiota.</title>
        <authorList>
            <person name="Zou Y."/>
            <person name="Xue W."/>
            <person name="Luo G."/>
        </authorList>
    </citation>
    <scope>NUCLEOTIDE SEQUENCE [LARGE SCALE GENOMIC DNA]</scope>
    <source>
        <strain evidence="1 2">AF12-11</strain>
    </source>
</reference>
<evidence type="ECO:0000313" key="2">
    <source>
        <dbReference type="Proteomes" id="UP000266376"/>
    </source>
</evidence>
<organism evidence="1 2">
    <name type="scientific">Dorea formicigenerans</name>
    <dbReference type="NCBI Taxonomy" id="39486"/>
    <lineage>
        <taxon>Bacteria</taxon>
        <taxon>Bacillati</taxon>
        <taxon>Bacillota</taxon>
        <taxon>Clostridia</taxon>
        <taxon>Lachnospirales</taxon>
        <taxon>Lachnospiraceae</taxon>
        <taxon>Dorea</taxon>
    </lineage>
</organism>
<evidence type="ECO:0000313" key="1">
    <source>
        <dbReference type="EMBL" id="RGW47723.1"/>
    </source>
</evidence>
<name>A0A395XH29_9FIRM</name>
<gene>
    <name evidence="1" type="ORF">DWV67_15350</name>
</gene>
<proteinExistence type="predicted"/>
<dbReference type="Proteomes" id="UP000266376">
    <property type="component" value="Unassembled WGS sequence"/>
</dbReference>
<protein>
    <submittedName>
        <fullName evidence="1">Uncharacterized protein</fullName>
    </submittedName>
</protein>
<comment type="caution">
    <text evidence="1">The sequence shown here is derived from an EMBL/GenBank/DDBJ whole genome shotgun (WGS) entry which is preliminary data.</text>
</comment>
<accession>A0A395XH29</accession>